<keyword evidence="1" id="KW-0812">Transmembrane</keyword>
<dbReference type="Proteomes" id="UP000199515">
    <property type="component" value="Unassembled WGS sequence"/>
</dbReference>
<keyword evidence="1" id="KW-1133">Transmembrane helix</keyword>
<evidence type="ECO:0000256" key="1">
    <source>
        <dbReference type="SAM" id="Phobius"/>
    </source>
</evidence>
<proteinExistence type="predicted"/>
<feature type="transmembrane region" description="Helical" evidence="1">
    <location>
        <begin position="40"/>
        <end position="58"/>
    </location>
</feature>
<dbReference type="EMBL" id="FNON01000004">
    <property type="protein sequence ID" value="SDY14120.1"/>
    <property type="molecule type" value="Genomic_DNA"/>
</dbReference>
<protein>
    <recommendedName>
        <fullName evidence="4">PH domain-containing protein</fullName>
    </recommendedName>
</protein>
<sequence>MTRTRQWRQVAPKAWWRAPFIVGYSLAIPVVAVLGASMGAIQFAWSTATVVAIAYFHYRARTIGIYTSDDGVRLRGLVKSRELGWADVAEFFHRPSRYVGFEPVHGSLWVVLEDGEELKTPVKMQPEGEPPGNTTAILAELNGEARQAHARIAAAAKPG</sequence>
<dbReference type="OrthoDB" id="4330234at2"/>
<accession>A0A1H3HFK4</accession>
<keyword evidence="3" id="KW-1185">Reference proteome</keyword>
<keyword evidence="1" id="KW-0472">Membrane</keyword>
<evidence type="ECO:0000313" key="2">
    <source>
        <dbReference type="EMBL" id="SDY14120.1"/>
    </source>
</evidence>
<dbReference type="STRING" id="589385.SAMN05421504_104641"/>
<organism evidence="2 3">
    <name type="scientific">Amycolatopsis xylanica</name>
    <dbReference type="NCBI Taxonomy" id="589385"/>
    <lineage>
        <taxon>Bacteria</taxon>
        <taxon>Bacillati</taxon>
        <taxon>Actinomycetota</taxon>
        <taxon>Actinomycetes</taxon>
        <taxon>Pseudonocardiales</taxon>
        <taxon>Pseudonocardiaceae</taxon>
        <taxon>Amycolatopsis</taxon>
    </lineage>
</organism>
<dbReference type="RefSeq" id="WP_143047117.1">
    <property type="nucleotide sequence ID" value="NZ_FNON01000004.1"/>
</dbReference>
<feature type="transmembrane region" description="Helical" evidence="1">
    <location>
        <begin position="14"/>
        <end position="34"/>
    </location>
</feature>
<reference evidence="2 3" key="1">
    <citation type="submission" date="2016-10" db="EMBL/GenBank/DDBJ databases">
        <authorList>
            <person name="de Groot N.N."/>
        </authorList>
    </citation>
    <scope>NUCLEOTIDE SEQUENCE [LARGE SCALE GENOMIC DNA]</scope>
    <source>
        <strain evidence="2 3">CPCC 202699</strain>
    </source>
</reference>
<dbReference type="AlphaFoldDB" id="A0A1H3HFK4"/>
<gene>
    <name evidence="2" type="ORF">SAMN05421504_104641</name>
</gene>
<evidence type="ECO:0000313" key="3">
    <source>
        <dbReference type="Proteomes" id="UP000199515"/>
    </source>
</evidence>
<name>A0A1H3HFK4_9PSEU</name>
<evidence type="ECO:0008006" key="4">
    <source>
        <dbReference type="Google" id="ProtNLM"/>
    </source>
</evidence>